<dbReference type="VEuPathDB" id="FungiDB:SeMB42_g00604"/>
<dbReference type="STRING" id="286115.A0A507DQ05"/>
<dbReference type="Proteomes" id="UP000320475">
    <property type="component" value="Unassembled WGS sequence"/>
</dbReference>
<gene>
    <name evidence="1" type="ORF">SeLEV6574_g01269</name>
    <name evidence="2" type="ORF">SeMB42_g00604</name>
</gene>
<keyword evidence="3" id="KW-1185">Reference proteome</keyword>
<dbReference type="OrthoDB" id="10494696at2759"/>
<dbReference type="EMBL" id="QEAN01000012">
    <property type="protein sequence ID" value="TPX53819.1"/>
    <property type="molecule type" value="Genomic_DNA"/>
</dbReference>
<dbReference type="EMBL" id="QEAM01000027">
    <property type="protein sequence ID" value="TPX49796.1"/>
    <property type="molecule type" value="Genomic_DNA"/>
</dbReference>
<dbReference type="Proteomes" id="UP000317494">
    <property type="component" value="Unassembled WGS sequence"/>
</dbReference>
<comment type="caution">
    <text evidence="2">The sequence shown here is derived from an EMBL/GenBank/DDBJ whole genome shotgun (WGS) entry which is preliminary data.</text>
</comment>
<dbReference type="AlphaFoldDB" id="A0A507DQ05"/>
<accession>A0A507DQ05</accession>
<evidence type="ECO:0000313" key="4">
    <source>
        <dbReference type="Proteomes" id="UP000320475"/>
    </source>
</evidence>
<evidence type="ECO:0000313" key="2">
    <source>
        <dbReference type="EMBL" id="TPX53819.1"/>
    </source>
</evidence>
<protein>
    <submittedName>
        <fullName evidence="2">Uncharacterized protein</fullName>
    </submittedName>
</protein>
<evidence type="ECO:0000313" key="1">
    <source>
        <dbReference type="EMBL" id="TPX49796.1"/>
    </source>
</evidence>
<name>A0A507DQ05_9FUNG</name>
<proteinExistence type="predicted"/>
<organism evidence="2 3">
    <name type="scientific">Synchytrium endobioticum</name>
    <dbReference type="NCBI Taxonomy" id="286115"/>
    <lineage>
        <taxon>Eukaryota</taxon>
        <taxon>Fungi</taxon>
        <taxon>Fungi incertae sedis</taxon>
        <taxon>Chytridiomycota</taxon>
        <taxon>Chytridiomycota incertae sedis</taxon>
        <taxon>Chytridiomycetes</taxon>
        <taxon>Synchytriales</taxon>
        <taxon>Synchytriaceae</taxon>
        <taxon>Synchytrium</taxon>
    </lineage>
</organism>
<sequence>MWAETLECVASHREVHTSPTTATSILLSLRSIAGQDCKLTVPPNPLTTGISSVWQVEGCNQTDTAQTAFVEATLFNMKTNTFRVYHPLIIQKGTTPLAPPTKLDVSPDEIVGLWFGCNGNTLTLVDSGKSLDAGKCVNGVNDVVFGQFAHCNAIAWFETVNAAIKKGAVTIPPVGTDVFGTSCPTTRSFELVDQDPGDNIVSSYLMKNGQLAQNIPQNAKMFPDATELVNPGDNRLLDLSVMPAIGCKPFIAVDATDPTGATMSGSLALNELSAAANQQPPVALLQPGNPMVLGADGNYSRTKTDQYRLALGQAPMSATADLKAIDVEYCLNLLNIQAPYIQKAQKYFEAKKSGGPVATNLFTFMVQRFANAFTIVKCQDLLGLQTQPIVALMSADQVCNGATFNFVTTGGANGMCTPTTVMSTAIAAAAPPPMPGGGGAGGAVGGAGGGAAAGGGAGAAAGAGGASSVVVMNAPCNVKLSVQYPSTCPTGPVMRLRARDQSPRHQELVTRAVEEFENKLQAIYAFEM</sequence>
<reference evidence="3 4" key="1">
    <citation type="journal article" date="2019" name="Sci. Rep.">
        <title>Comparative genomics of chytrid fungi reveal insights into the obligate biotrophic and pathogenic lifestyle of Synchytrium endobioticum.</title>
        <authorList>
            <person name="van de Vossenberg B.T.L.H."/>
            <person name="Warris S."/>
            <person name="Nguyen H.D.T."/>
            <person name="van Gent-Pelzer M.P.E."/>
            <person name="Joly D.L."/>
            <person name="van de Geest H.C."/>
            <person name="Bonants P.J.M."/>
            <person name="Smith D.S."/>
            <person name="Levesque C.A."/>
            <person name="van der Lee T.A.J."/>
        </authorList>
    </citation>
    <scope>NUCLEOTIDE SEQUENCE [LARGE SCALE GENOMIC DNA]</scope>
    <source>
        <strain evidence="1 4">LEV6574</strain>
        <strain evidence="2 3">MB42</strain>
    </source>
</reference>
<evidence type="ECO:0000313" key="3">
    <source>
        <dbReference type="Proteomes" id="UP000317494"/>
    </source>
</evidence>